<dbReference type="Proteomes" id="UP000682733">
    <property type="component" value="Unassembled WGS sequence"/>
</dbReference>
<keyword evidence="5" id="KW-1185">Reference proteome</keyword>
<dbReference type="AlphaFoldDB" id="A0A814XM46"/>
<organism evidence="1 5">
    <name type="scientific">Didymodactylos carnosus</name>
    <dbReference type="NCBI Taxonomy" id="1234261"/>
    <lineage>
        <taxon>Eukaryota</taxon>
        <taxon>Metazoa</taxon>
        <taxon>Spiralia</taxon>
        <taxon>Gnathifera</taxon>
        <taxon>Rotifera</taxon>
        <taxon>Eurotatoria</taxon>
        <taxon>Bdelloidea</taxon>
        <taxon>Philodinida</taxon>
        <taxon>Philodinidae</taxon>
        <taxon>Didymodactylos</taxon>
    </lineage>
</organism>
<dbReference type="Proteomes" id="UP000663829">
    <property type="component" value="Unassembled WGS sequence"/>
</dbReference>
<evidence type="ECO:0000313" key="4">
    <source>
        <dbReference type="EMBL" id="CAF4206724.1"/>
    </source>
</evidence>
<dbReference type="EMBL" id="CAJOBA010047916">
    <property type="protein sequence ID" value="CAF4206724.1"/>
    <property type="molecule type" value="Genomic_DNA"/>
</dbReference>
<protein>
    <submittedName>
        <fullName evidence="1">Uncharacterized protein</fullName>
    </submittedName>
</protein>
<dbReference type="EMBL" id="CAJNOK010026198">
    <property type="protein sequence ID" value="CAF1399411.1"/>
    <property type="molecule type" value="Genomic_DNA"/>
</dbReference>
<dbReference type="Proteomes" id="UP000677228">
    <property type="component" value="Unassembled WGS sequence"/>
</dbReference>
<accession>A0A814XM46</accession>
<sequence>MCEGLNAVEAHNDEQTEIMELDNDSSNGSTEFEMSTSVQPYHQQSVQTNNVCEIPVNWHISRDNVVEHHTTAFARQLMANGDPDTANLVADETYIYIQVSNNDASMMKDILMNNTEKILDWIFEVKGNDLFKDMYH</sequence>
<dbReference type="EMBL" id="CAJNOQ010009123">
    <property type="protein sequence ID" value="CAF1216048.1"/>
    <property type="molecule type" value="Genomic_DNA"/>
</dbReference>
<evidence type="ECO:0000313" key="2">
    <source>
        <dbReference type="EMBL" id="CAF1399411.1"/>
    </source>
</evidence>
<reference evidence="1" key="1">
    <citation type="submission" date="2021-02" db="EMBL/GenBank/DDBJ databases">
        <authorList>
            <person name="Nowell W R."/>
        </authorList>
    </citation>
    <scope>NUCLEOTIDE SEQUENCE</scope>
</reference>
<evidence type="ECO:0000313" key="3">
    <source>
        <dbReference type="EMBL" id="CAF3979857.1"/>
    </source>
</evidence>
<evidence type="ECO:0000313" key="5">
    <source>
        <dbReference type="Proteomes" id="UP000663829"/>
    </source>
</evidence>
<name>A0A814XM46_9BILA</name>
<dbReference type="EMBL" id="CAJOBC010009123">
    <property type="protein sequence ID" value="CAF3979857.1"/>
    <property type="molecule type" value="Genomic_DNA"/>
</dbReference>
<proteinExistence type="predicted"/>
<gene>
    <name evidence="1" type="ORF">GPM918_LOCUS24456</name>
    <name evidence="2" type="ORF">OVA965_LOCUS32971</name>
    <name evidence="3" type="ORF">SRO942_LOCUS24455</name>
    <name evidence="4" type="ORF">TMI583_LOCUS33839</name>
</gene>
<dbReference type="Proteomes" id="UP000681722">
    <property type="component" value="Unassembled WGS sequence"/>
</dbReference>
<comment type="caution">
    <text evidence="1">The sequence shown here is derived from an EMBL/GenBank/DDBJ whole genome shotgun (WGS) entry which is preliminary data.</text>
</comment>
<evidence type="ECO:0000313" key="1">
    <source>
        <dbReference type="EMBL" id="CAF1216048.1"/>
    </source>
</evidence>